<organism evidence="4 5">
    <name type="scientific">Aspergillus turcosus</name>
    <dbReference type="NCBI Taxonomy" id="1245748"/>
    <lineage>
        <taxon>Eukaryota</taxon>
        <taxon>Fungi</taxon>
        <taxon>Dikarya</taxon>
        <taxon>Ascomycota</taxon>
        <taxon>Pezizomycotina</taxon>
        <taxon>Eurotiomycetes</taxon>
        <taxon>Eurotiomycetidae</taxon>
        <taxon>Eurotiales</taxon>
        <taxon>Aspergillaceae</taxon>
        <taxon>Aspergillus</taxon>
        <taxon>Aspergillus subgen. Fumigati</taxon>
    </lineage>
</organism>
<evidence type="ECO:0000256" key="1">
    <source>
        <dbReference type="ARBA" id="ARBA00006328"/>
    </source>
</evidence>
<dbReference type="PANTHER" id="PTHR42748">
    <property type="entry name" value="NITROGEN METABOLITE REPRESSION PROTEIN NMRA FAMILY MEMBER"/>
    <property type="match status" value="1"/>
</dbReference>
<evidence type="ECO:0000259" key="3">
    <source>
        <dbReference type="Pfam" id="PF05368"/>
    </source>
</evidence>
<dbReference type="STRING" id="1245748.A0A229WVP0"/>
<sequence>MVKLIAVTGATGNQGGSVAKLLLRFPGEYRVRALTRNPDSESAKELVKAGAEVVKADLTLPSDLTAALSGCWGVFGVTNFYDTCPRWLQKIKDHPESEEQQGKNLVNAALQAGIQCFVWSTLPSSAKISDGQFVSRIYEGKHHVDDYIRETGLPGTFLYTGNFFENMVYRNHVKYNEDWDIIEFRQPIILAQTELAMLYVEKDLAAITKAVFDQWELKREKLQHTYLYASNARLTPREITSAIEKVSGRRTIYEVLPSTGVPDRDIMFELYNHIGMYPGKDIPDQNVLNLGVELNSVEDFIREKLLPHLGLKPLN</sequence>
<dbReference type="Gene3D" id="3.90.25.10">
    <property type="entry name" value="UDP-galactose 4-epimerase, domain 1"/>
    <property type="match status" value="1"/>
</dbReference>
<dbReference type="CDD" id="cd05251">
    <property type="entry name" value="NmrA_like_SDR_a"/>
    <property type="match status" value="1"/>
</dbReference>
<accession>A0A229WVP0</accession>
<comment type="similarity">
    <text evidence="1">Belongs to the NmrA-type oxidoreductase family.</text>
</comment>
<keyword evidence="2" id="KW-0521">NADP</keyword>
<evidence type="ECO:0000256" key="2">
    <source>
        <dbReference type="ARBA" id="ARBA00022857"/>
    </source>
</evidence>
<dbReference type="OrthoDB" id="300709at2759"/>
<protein>
    <recommendedName>
        <fullName evidence="3">NmrA-like domain-containing protein</fullName>
    </recommendedName>
</protein>
<dbReference type="Gene3D" id="3.40.50.720">
    <property type="entry name" value="NAD(P)-binding Rossmann-like Domain"/>
    <property type="match status" value="1"/>
</dbReference>
<gene>
    <name evidence="4" type="ORF">CFD26_101812</name>
</gene>
<dbReference type="InterPro" id="IPR036291">
    <property type="entry name" value="NAD(P)-bd_dom_sf"/>
</dbReference>
<dbReference type="PANTHER" id="PTHR42748:SF7">
    <property type="entry name" value="NMRA LIKE REDOX SENSOR 1-RELATED"/>
    <property type="match status" value="1"/>
</dbReference>
<name>A0A229WVP0_9EURO</name>
<dbReference type="Proteomes" id="UP000215289">
    <property type="component" value="Unassembled WGS sequence"/>
</dbReference>
<comment type="caution">
    <text evidence="4">The sequence shown here is derived from an EMBL/GenBank/DDBJ whole genome shotgun (WGS) entry which is preliminary data.</text>
</comment>
<feature type="domain" description="NmrA-like" evidence="3">
    <location>
        <begin position="3"/>
        <end position="260"/>
    </location>
</feature>
<dbReference type="SUPFAM" id="SSF51735">
    <property type="entry name" value="NAD(P)-binding Rossmann-fold domains"/>
    <property type="match status" value="1"/>
</dbReference>
<dbReference type="AlphaFoldDB" id="A0A229WVP0"/>
<keyword evidence="5" id="KW-1185">Reference proteome</keyword>
<evidence type="ECO:0000313" key="5">
    <source>
        <dbReference type="Proteomes" id="UP000215289"/>
    </source>
</evidence>
<reference evidence="4 5" key="1">
    <citation type="submission" date="2018-08" db="EMBL/GenBank/DDBJ databases">
        <title>Draft genome sequences of two Aspergillus turcosus clinical strains isolated from bronchoalveolar lavage fluid: one azole-susceptible and the other azole-resistant.</title>
        <authorList>
            <person name="Parent-Michaud M."/>
            <person name="Dufresne P.J."/>
            <person name="Fournier E."/>
            <person name="Martineau C."/>
            <person name="Moreira S."/>
            <person name="Perkins V."/>
            <person name="De Repentigny L."/>
            <person name="Dufresne S.F."/>
        </authorList>
    </citation>
    <scope>NUCLEOTIDE SEQUENCE [LARGE SCALE GENOMIC DNA]</scope>
    <source>
        <strain evidence="4">HMR AF 1038</strain>
    </source>
</reference>
<dbReference type="InterPro" id="IPR051164">
    <property type="entry name" value="NmrA-like_oxidored"/>
</dbReference>
<dbReference type="Pfam" id="PF05368">
    <property type="entry name" value="NmrA"/>
    <property type="match status" value="1"/>
</dbReference>
<proteinExistence type="inferred from homology"/>
<dbReference type="EMBL" id="NIDN02000207">
    <property type="protein sequence ID" value="RLL94409.1"/>
    <property type="molecule type" value="Genomic_DNA"/>
</dbReference>
<dbReference type="InterPro" id="IPR008030">
    <property type="entry name" value="NmrA-like"/>
</dbReference>
<evidence type="ECO:0000313" key="4">
    <source>
        <dbReference type="EMBL" id="RLL94409.1"/>
    </source>
</evidence>